<dbReference type="OrthoDB" id="9813251at2"/>
<keyword evidence="3" id="KW-1185">Reference proteome</keyword>
<dbReference type="InterPro" id="IPR035931">
    <property type="entry name" value="YlxR-like_sf"/>
</dbReference>
<comment type="caution">
    <text evidence="2">The sequence shown here is derived from an EMBL/GenBank/DDBJ whole genome shotgun (WGS) entry which is preliminary data.</text>
</comment>
<dbReference type="Pfam" id="PF04296">
    <property type="entry name" value="YlxR"/>
    <property type="match status" value="1"/>
</dbReference>
<evidence type="ECO:0000313" key="2">
    <source>
        <dbReference type="EMBL" id="RKG83487.1"/>
    </source>
</evidence>
<dbReference type="PANTHER" id="PTHR34215">
    <property type="entry name" value="BLL0784 PROTEIN"/>
    <property type="match status" value="1"/>
</dbReference>
<dbReference type="Proteomes" id="UP000268094">
    <property type="component" value="Unassembled WGS sequence"/>
</dbReference>
<name>A0A3A8IJ39_9BACT</name>
<dbReference type="Gene3D" id="3.30.1230.10">
    <property type="entry name" value="YlxR-like"/>
    <property type="match status" value="1"/>
</dbReference>
<dbReference type="SUPFAM" id="SSF64376">
    <property type="entry name" value="YlxR-like"/>
    <property type="match status" value="1"/>
</dbReference>
<evidence type="ECO:0000313" key="3">
    <source>
        <dbReference type="Proteomes" id="UP000268094"/>
    </source>
</evidence>
<dbReference type="CDD" id="cd00279">
    <property type="entry name" value="YlxR"/>
    <property type="match status" value="1"/>
</dbReference>
<reference evidence="3" key="1">
    <citation type="submission" date="2018-09" db="EMBL/GenBank/DDBJ databases">
        <authorList>
            <person name="Livingstone P.G."/>
            <person name="Whitworth D.E."/>
        </authorList>
    </citation>
    <scope>NUCLEOTIDE SEQUENCE [LARGE SCALE GENOMIC DNA]</scope>
    <source>
        <strain evidence="3">CA054A</strain>
    </source>
</reference>
<evidence type="ECO:0000259" key="1">
    <source>
        <dbReference type="Pfam" id="PF04296"/>
    </source>
</evidence>
<dbReference type="AlphaFoldDB" id="A0A3A8IJ39"/>
<organism evidence="2 3">
    <name type="scientific">Corallococcus terminator</name>
    <dbReference type="NCBI Taxonomy" id="2316733"/>
    <lineage>
        <taxon>Bacteria</taxon>
        <taxon>Pseudomonadati</taxon>
        <taxon>Myxococcota</taxon>
        <taxon>Myxococcia</taxon>
        <taxon>Myxococcales</taxon>
        <taxon>Cystobacterineae</taxon>
        <taxon>Myxococcaceae</taxon>
        <taxon>Corallococcus</taxon>
    </lineage>
</organism>
<gene>
    <name evidence="2" type="ORF">D7V88_24055</name>
</gene>
<sequence length="98" mass="10439">MRRATKRPGIHPIEITTSGPVRTCVGCGSRKAQAELTRFVVGPQGGVVADRRRRLPGRGAYLCGAGCLTAALKRKALGRAFRGKAGQVDPLQLGQAWE</sequence>
<dbReference type="InterPro" id="IPR007393">
    <property type="entry name" value="YlxR_dom"/>
</dbReference>
<dbReference type="PANTHER" id="PTHR34215:SF1">
    <property type="entry name" value="YLXR DOMAIN-CONTAINING PROTEIN"/>
    <property type="match status" value="1"/>
</dbReference>
<feature type="non-terminal residue" evidence="2">
    <location>
        <position position="98"/>
    </location>
</feature>
<dbReference type="RefSeq" id="WP_147448841.1">
    <property type="nucleotide sequence ID" value="NZ_RAVZ01000179.1"/>
</dbReference>
<proteinExistence type="predicted"/>
<accession>A0A3A8IJ39</accession>
<dbReference type="EMBL" id="RAVZ01000179">
    <property type="protein sequence ID" value="RKG83487.1"/>
    <property type="molecule type" value="Genomic_DNA"/>
</dbReference>
<protein>
    <submittedName>
        <fullName evidence="2">YlxR family protein</fullName>
    </submittedName>
</protein>
<feature type="domain" description="YlxR" evidence="1">
    <location>
        <begin position="22"/>
        <end position="84"/>
    </location>
</feature>
<dbReference type="InterPro" id="IPR037465">
    <property type="entry name" value="YlxR"/>
</dbReference>